<dbReference type="Pfam" id="PF12697">
    <property type="entry name" value="Abhydrolase_6"/>
    <property type="match status" value="1"/>
</dbReference>
<gene>
    <name evidence="2" type="ORF">N5P18_13455</name>
</gene>
<dbReference type="InterPro" id="IPR029058">
    <property type="entry name" value="AB_hydrolase_fold"/>
</dbReference>
<dbReference type="Proteomes" id="UP001381003">
    <property type="component" value="Chromosome"/>
</dbReference>
<accession>A0ABZ2FBK2</accession>
<proteinExistence type="predicted"/>
<evidence type="ECO:0000313" key="3">
    <source>
        <dbReference type="Proteomes" id="UP001381003"/>
    </source>
</evidence>
<name>A0ABZ2FBK2_9MICO</name>
<dbReference type="Gene3D" id="3.40.50.1820">
    <property type="entry name" value="alpha/beta hydrolase"/>
    <property type="match status" value="1"/>
</dbReference>
<dbReference type="PANTHER" id="PTHR43798:SF33">
    <property type="entry name" value="HYDROLASE, PUTATIVE (AFU_ORTHOLOGUE AFUA_2G14860)-RELATED"/>
    <property type="match status" value="1"/>
</dbReference>
<evidence type="ECO:0000259" key="1">
    <source>
        <dbReference type="Pfam" id="PF12697"/>
    </source>
</evidence>
<dbReference type="InterPro" id="IPR000073">
    <property type="entry name" value="AB_hydrolase_1"/>
</dbReference>
<evidence type="ECO:0000313" key="2">
    <source>
        <dbReference type="EMBL" id="WWF04679.1"/>
    </source>
</evidence>
<dbReference type="SUPFAM" id="SSF53474">
    <property type="entry name" value="alpha/beta-Hydrolases"/>
    <property type="match status" value="1"/>
</dbReference>
<reference evidence="2 3" key="1">
    <citation type="submission" date="2022-09" db="EMBL/GenBank/DDBJ databases">
        <title>Complete genome sequence of Janibacter terrae strain COS04-44, PCL-degrading bacteria isolated from oil spilled coast.</title>
        <authorList>
            <person name="Park H."/>
            <person name="Kim J.Y."/>
            <person name="An S.H."/>
            <person name="Lee C.M."/>
            <person name="Weon H.-Y."/>
        </authorList>
    </citation>
    <scope>NUCLEOTIDE SEQUENCE [LARGE SCALE GENOMIC DNA]</scope>
    <source>
        <strain evidence="2 3">COS04-44</strain>
    </source>
</reference>
<sequence length="249" mass="26509">MTGRGAPLRLLLVHGSRLNAAAWIPLEEALLGRVVCDHLDLPGHGLRRADAFTMGAALDAVTDAVAALDPQAHRVVLAGHSLGGYVSMEWAARHHHVLSGLVLLGSTAQPSSRLAGIYRAFGSALRAGLGDERRVGRIEETDAASLRRIIGPRTAQAVLQRGRGLAAIPDAWDAVINEVDLASLRDVDVPVLAINGEYDQFRVGEAAARRLRRDLQVVHVHGATHFAPMTHPAPVAQAICDFVAALPAY</sequence>
<feature type="domain" description="AB hydrolase-1" evidence="1">
    <location>
        <begin position="10"/>
        <end position="238"/>
    </location>
</feature>
<dbReference type="PANTHER" id="PTHR43798">
    <property type="entry name" value="MONOACYLGLYCEROL LIPASE"/>
    <property type="match status" value="1"/>
</dbReference>
<protein>
    <submittedName>
        <fullName evidence="2">Alpha/beta hydrolase</fullName>
    </submittedName>
</protein>
<dbReference type="RefSeq" id="WP_338537944.1">
    <property type="nucleotide sequence ID" value="NZ_CP104874.1"/>
</dbReference>
<dbReference type="InterPro" id="IPR050266">
    <property type="entry name" value="AB_hydrolase_sf"/>
</dbReference>
<organism evidence="2 3">
    <name type="scientific">Janibacter terrae</name>
    <dbReference type="NCBI Taxonomy" id="103817"/>
    <lineage>
        <taxon>Bacteria</taxon>
        <taxon>Bacillati</taxon>
        <taxon>Actinomycetota</taxon>
        <taxon>Actinomycetes</taxon>
        <taxon>Micrococcales</taxon>
        <taxon>Intrasporangiaceae</taxon>
        <taxon>Janibacter</taxon>
    </lineage>
</organism>
<dbReference type="GO" id="GO:0016787">
    <property type="term" value="F:hydrolase activity"/>
    <property type="evidence" value="ECO:0007669"/>
    <property type="project" value="UniProtKB-KW"/>
</dbReference>
<keyword evidence="2" id="KW-0378">Hydrolase</keyword>
<keyword evidence="3" id="KW-1185">Reference proteome</keyword>
<dbReference type="EMBL" id="CP104874">
    <property type="protein sequence ID" value="WWF04679.1"/>
    <property type="molecule type" value="Genomic_DNA"/>
</dbReference>